<evidence type="ECO:0000313" key="3">
    <source>
        <dbReference type="Proteomes" id="UP000696280"/>
    </source>
</evidence>
<dbReference type="Proteomes" id="UP000696280">
    <property type="component" value="Unassembled WGS sequence"/>
</dbReference>
<dbReference type="OrthoDB" id="5419162at2759"/>
<comment type="caution">
    <text evidence="2">The sequence shown here is derived from an EMBL/GenBank/DDBJ whole genome shotgun (WGS) entry which is preliminary data.</text>
</comment>
<feature type="region of interest" description="Disordered" evidence="1">
    <location>
        <begin position="22"/>
        <end position="284"/>
    </location>
</feature>
<gene>
    <name evidence="2" type="ORF">HYFRA_00005345</name>
</gene>
<proteinExistence type="predicted"/>
<feature type="compositionally biased region" description="Polar residues" evidence="1">
    <location>
        <begin position="262"/>
        <end position="271"/>
    </location>
</feature>
<protein>
    <submittedName>
        <fullName evidence="2">Uncharacterized protein</fullName>
    </submittedName>
</protein>
<reference evidence="2" key="1">
    <citation type="submission" date="2021-07" db="EMBL/GenBank/DDBJ databases">
        <authorList>
            <person name="Durling M."/>
        </authorList>
    </citation>
    <scope>NUCLEOTIDE SEQUENCE</scope>
</reference>
<dbReference type="AlphaFoldDB" id="A0A9N9L8C2"/>
<organism evidence="2 3">
    <name type="scientific">Hymenoscyphus fraxineus</name>
    <dbReference type="NCBI Taxonomy" id="746836"/>
    <lineage>
        <taxon>Eukaryota</taxon>
        <taxon>Fungi</taxon>
        <taxon>Dikarya</taxon>
        <taxon>Ascomycota</taxon>
        <taxon>Pezizomycotina</taxon>
        <taxon>Leotiomycetes</taxon>
        <taxon>Helotiales</taxon>
        <taxon>Helotiaceae</taxon>
        <taxon>Hymenoscyphus</taxon>
    </lineage>
</organism>
<sequence>MDMASDDEEANAMALAMGFSTFGTKPSAKKRKFNPSTDAFVEGQDLEKLDRGGKKGKGTGGNMIPVGVRKTRIPSHGGAASMQGESMGKESIGNTVQAEDNMRRPIPSARISPERSLSDTEDAPNYMDTSQPPPITRKSPERSDEEEEDGPRYMDTSEAAPITQKSEPISRGDCISTTPSIVAPSILSMRLPPPINPPLGLNETTFPIQPSPPGASVISSHTTAHPPPPGISQPITQMSPPPGLPTKPPPGLPPSNFRGTAPSDSSHSNKLGNNRGGGFQKGGRREFNEKWYEGYYDVTFNQNPWEALEVEKGLNSVGSWLPKTNQQKGRI</sequence>
<feature type="compositionally biased region" description="Pro residues" evidence="1">
    <location>
        <begin position="239"/>
        <end position="253"/>
    </location>
</feature>
<dbReference type="EMBL" id="CAJVRL010000127">
    <property type="protein sequence ID" value="CAG8962290.1"/>
    <property type="molecule type" value="Genomic_DNA"/>
</dbReference>
<evidence type="ECO:0000256" key="1">
    <source>
        <dbReference type="SAM" id="MobiDB-lite"/>
    </source>
</evidence>
<accession>A0A9N9L8C2</accession>
<evidence type="ECO:0000313" key="2">
    <source>
        <dbReference type="EMBL" id="CAG8962290.1"/>
    </source>
</evidence>
<keyword evidence="3" id="KW-1185">Reference proteome</keyword>
<name>A0A9N9L8C2_9HELO</name>